<dbReference type="eggNOG" id="COG2265">
    <property type="taxonomic scope" value="Bacteria"/>
</dbReference>
<keyword evidence="2 4" id="KW-0808">Transferase</keyword>
<evidence type="ECO:0000259" key="5">
    <source>
        <dbReference type="Pfam" id="PF01938"/>
    </source>
</evidence>
<dbReference type="FunFam" id="3.40.50.150:FF:000009">
    <property type="entry name" value="23S rRNA (Uracil(1939)-C(5))-methyltransferase RlmD"/>
    <property type="match status" value="1"/>
</dbReference>
<evidence type="ECO:0000256" key="1">
    <source>
        <dbReference type="ARBA" id="ARBA00022603"/>
    </source>
</evidence>
<evidence type="ECO:0000256" key="2">
    <source>
        <dbReference type="ARBA" id="ARBA00022679"/>
    </source>
</evidence>
<proteinExistence type="inferred from homology"/>
<evidence type="ECO:0000256" key="3">
    <source>
        <dbReference type="ARBA" id="ARBA00022691"/>
    </source>
</evidence>
<dbReference type="PANTHER" id="PTHR11061">
    <property type="entry name" value="RNA M5U METHYLTRANSFERASE"/>
    <property type="match status" value="1"/>
</dbReference>
<evidence type="ECO:0000313" key="7">
    <source>
        <dbReference type="Proteomes" id="UP000006810"/>
    </source>
</evidence>
<dbReference type="GO" id="GO:0070041">
    <property type="term" value="F:rRNA (uridine-C5-)-methyltransferase activity"/>
    <property type="evidence" value="ECO:0007669"/>
    <property type="project" value="TreeGrafter"/>
</dbReference>
<gene>
    <name evidence="6" type="ordered locus">MBIO_0125</name>
</gene>
<protein>
    <recommendedName>
        <fullName evidence="5">TRAM domain-containing protein</fullName>
    </recommendedName>
</protein>
<keyword evidence="7" id="KW-1185">Reference proteome</keyword>
<evidence type="ECO:0000313" key="6">
    <source>
        <dbReference type="EMBL" id="BAH69390.1"/>
    </source>
</evidence>
<dbReference type="Gene3D" id="2.40.50.140">
    <property type="entry name" value="Nucleic acid-binding proteins"/>
    <property type="match status" value="1"/>
</dbReference>
<reference evidence="6 7" key="1">
    <citation type="journal article" date="2009" name="Curr. Microbiol.">
        <title>Molecular cloning and expression of a novel cholinephosphotransferase involved in glycoglycerophospholipid biosynthesis of Mycoplasma fermentans.</title>
        <authorList>
            <person name="Ishida N."/>
            <person name="Irikura D."/>
            <person name="Matsuda K."/>
            <person name="Sato S."/>
            <person name="Asano K."/>
        </authorList>
    </citation>
    <scope>NUCLEOTIDE SEQUENCE [LARGE SCALE GENOMIC DNA]</scope>
    <source>
        <strain evidence="7">ATCC 19989 / NBRC 14854 / NCTC 10117 / PG18</strain>
    </source>
</reference>
<dbReference type="HOGENOM" id="CLU_014689_8_1_14"/>
<feature type="binding site" evidence="4">
    <location>
        <position position="304"/>
    </location>
    <ligand>
        <name>S-adenosyl-L-methionine</name>
        <dbReference type="ChEBI" id="CHEBI:59789"/>
    </ligand>
</feature>
<dbReference type="Proteomes" id="UP000006810">
    <property type="component" value="Chromosome"/>
</dbReference>
<dbReference type="InterPro" id="IPR010280">
    <property type="entry name" value="U5_MeTrfase_fam"/>
</dbReference>
<evidence type="ECO:0000256" key="4">
    <source>
        <dbReference type="PROSITE-ProRule" id="PRU01024"/>
    </source>
</evidence>
<feature type="binding site" evidence="4">
    <location>
        <position position="370"/>
    </location>
    <ligand>
        <name>S-adenosyl-L-methionine</name>
        <dbReference type="ChEBI" id="CHEBI:59789"/>
    </ligand>
</feature>
<dbReference type="NCBIfam" id="TIGR00479">
    <property type="entry name" value="rumA"/>
    <property type="match status" value="1"/>
</dbReference>
<dbReference type="KEGG" id="mfp:MBIO_0125"/>
<dbReference type="Pfam" id="PF01938">
    <property type="entry name" value="TRAM"/>
    <property type="match status" value="1"/>
</dbReference>
<dbReference type="PATRIC" id="fig|496833.3.peg.545"/>
<dbReference type="InterPro" id="IPR012340">
    <property type="entry name" value="NA-bd_OB-fold"/>
</dbReference>
<feature type="active site" description="Nucleophile" evidence="4">
    <location>
        <position position="397"/>
    </location>
</feature>
<dbReference type="Gene3D" id="2.40.50.1070">
    <property type="match status" value="1"/>
</dbReference>
<accession>C4XE18</accession>
<name>C4XE18_MYCFP</name>
<dbReference type="SUPFAM" id="SSF53335">
    <property type="entry name" value="S-adenosyl-L-methionine-dependent methyltransferases"/>
    <property type="match status" value="1"/>
</dbReference>
<organism evidence="6 7">
    <name type="scientific">Mycoplasmopsis fermentans (strain ATCC 19989 / NBRC 14854 / NCTC 10117 / PG18)</name>
    <name type="common">Mycoplasma fermentans</name>
    <dbReference type="NCBI Taxonomy" id="496833"/>
    <lineage>
        <taxon>Bacteria</taxon>
        <taxon>Bacillati</taxon>
        <taxon>Mycoplasmatota</taxon>
        <taxon>Mycoplasmoidales</taxon>
        <taxon>Metamycoplasmataceae</taxon>
        <taxon>Mycoplasmopsis</taxon>
    </lineage>
</organism>
<dbReference type="EMBL" id="AP009608">
    <property type="protein sequence ID" value="BAH69390.1"/>
    <property type="molecule type" value="Genomic_DNA"/>
</dbReference>
<sequence>MRNMKYELGQIIKGVEAINFTYEALGLVKADDYSIFVENLLPQEKADIQIKKSNTKFAFAIVVKRYNDSPKRIKVLNQKLMLSGSTPLAILNYADQLEFKENVVKYLFQRNIHFNETQKILPCEKQWNYRNKITVFVESSKGKIKFGLYEKNTHKLVEQDSYDLANESINKLLMYLNKNINNYKCFIENGQFLKQIVVRYSESYDQMMLAFVQDKPFELSEDLLKDLTSNFKNLKVILKEEKVKKTTYTYYSEAKNIQDKISNLTFNIDYNSFFQVNSYQTNNLYNLLVNNLHLDKTMNVVDAYSGIGTISLKIAEKVKKVYGLEIVKEAVINAKQNAKLNNINNTEFYEGDVLKTIDNIKEKIDTIIIDPPRAGVSKEVLEKILKIEPKQIGYISCNPHTLCRDIDLLTLSKKYKLEFLKPCDMFCQTHHVETVAILKLK</sequence>
<comment type="similarity">
    <text evidence="4">Belongs to the class I-like SAM-binding methyltransferase superfamily. RNA M5U methyltransferase family.</text>
</comment>
<keyword evidence="1 4" id="KW-0489">Methyltransferase</keyword>
<dbReference type="InterPro" id="IPR002792">
    <property type="entry name" value="TRAM_dom"/>
</dbReference>
<feature type="binding site" evidence="4">
    <location>
        <position position="325"/>
    </location>
    <ligand>
        <name>S-adenosyl-L-methionine</name>
        <dbReference type="ChEBI" id="CHEBI:59789"/>
    </ligand>
</feature>
<feature type="domain" description="TRAM" evidence="5">
    <location>
        <begin position="28"/>
        <end position="63"/>
    </location>
</feature>
<dbReference type="GO" id="GO:0070475">
    <property type="term" value="P:rRNA base methylation"/>
    <property type="evidence" value="ECO:0007669"/>
    <property type="project" value="TreeGrafter"/>
</dbReference>
<keyword evidence="3 4" id="KW-0949">S-adenosyl-L-methionine</keyword>
<dbReference type="CDD" id="cd02440">
    <property type="entry name" value="AdoMet_MTases"/>
    <property type="match status" value="1"/>
</dbReference>
<dbReference type="InterPro" id="IPR029063">
    <property type="entry name" value="SAM-dependent_MTases_sf"/>
</dbReference>
<dbReference type="AlphaFoldDB" id="C4XE18"/>
<feature type="binding site" evidence="4">
    <location>
        <position position="275"/>
    </location>
    <ligand>
        <name>S-adenosyl-L-methionine</name>
        <dbReference type="ChEBI" id="CHEBI:59789"/>
    </ligand>
</feature>
<dbReference type="PROSITE" id="PS51687">
    <property type="entry name" value="SAM_MT_RNA_M5U"/>
    <property type="match status" value="1"/>
</dbReference>
<dbReference type="Pfam" id="PF05958">
    <property type="entry name" value="tRNA_U5-meth_tr"/>
    <property type="match status" value="1"/>
</dbReference>
<dbReference type="SUPFAM" id="SSF50249">
    <property type="entry name" value="Nucleic acid-binding proteins"/>
    <property type="match status" value="1"/>
</dbReference>
<dbReference type="PANTHER" id="PTHR11061:SF30">
    <property type="entry name" value="TRNA (URACIL(54)-C(5))-METHYLTRANSFERASE"/>
    <property type="match status" value="1"/>
</dbReference>
<dbReference type="Gene3D" id="3.40.50.150">
    <property type="entry name" value="Vaccinia Virus protein VP39"/>
    <property type="match status" value="1"/>
</dbReference>